<name>A0A7W7WHS1_9ACTN</name>
<dbReference type="GO" id="GO:0005524">
    <property type="term" value="F:ATP binding"/>
    <property type="evidence" value="ECO:0007669"/>
    <property type="project" value="InterPro"/>
</dbReference>
<keyword evidence="1" id="KW-0436">Ligase</keyword>
<reference evidence="1 2" key="1">
    <citation type="submission" date="2020-08" db="EMBL/GenBank/DDBJ databases">
        <title>Sequencing the genomes of 1000 actinobacteria strains.</title>
        <authorList>
            <person name="Klenk H.-P."/>
        </authorList>
    </citation>
    <scope>NUCLEOTIDE SEQUENCE [LARGE SCALE GENOMIC DNA]</scope>
    <source>
        <strain evidence="1 2">DSM 44786</strain>
    </source>
</reference>
<evidence type="ECO:0000313" key="2">
    <source>
        <dbReference type="Proteomes" id="UP000573327"/>
    </source>
</evidence>
<dbReference type="GO" id="GO:0006419">
    <property type="term" value="P:alanyl-tRNA aminoacylation"/>
    <property type="evidence" value="ECO:0007669"/>
    <property type="project" value="InterPro"/>
</dbReference>
<dbReference type="SUPFAM" id="SSF101353">
    <property type="entry name" value="Putative anticodon-binding domain of alanyl-tRNA synthetase (AlaRS)"/>
    <property type="match status" value="1"/>
</dbReference>
<dbReference type="InterPro" id="IPR018162">
    <property type="entry name" value="Ala-tRNA-ligase_IIc_anticod-bd"/>
</dbReference>
<evidence type="ECO:0000313" key="1">
    <source>
        <dbReference type="EMBL" id="MBB4947491.1"/>
    </source>
</evidence>
<keyword evidence="1" id="KW-0030">Aminoacyl-tRNA synthetase</keyword>
<dbReference type="Proteomes" id="UP000573327">
    <property type="component" value="Unassembled WGS sequence"/>
</dbReference>
<proteinExistence type="predicted"/>
<dbReference type="RefSeq" id="WP_184915530.1">
    <property type="nucleotide sequence ID" value="NZ_JACHJR010000001.1"/>
</dbReference>
<dbReference type="GO" id="GO:0004813">
    <property type="term" value="F:alanine-tRNA ligase activity"/>
    <property type="evidence" value="ECO:0007669"/>
    <property type="project" value="UniProtKB-EC"/>
</dbReference>
<comment type="caution">
    <text evidence="1">The sequence shown here is derived from an EMBL/GenBank/DDBJ whole genome shotgun (WGS) entry which is preliminary data.</text>
</comment>
<keyword evidence="2" id="KW-1185">Reference proteome</keyword>
<sequence>MALQWCVSTSRSEALPFGAVPSAQRFVGAVWVGDHPSGRPVQDALEALGSVGIDRRALVLRVSAPRGTEEQTLAELGLPGCQMLLAAPPPGFPGRLRPELGPCLTLELPLGPPCSTGCGPGCPCGRYRQLAYGQVVRRVRLRDGRLVPESRPTFELLLPEYAVMCALAEVRSPFALPELRPLMDGLAAAVPDFAAGRCRESEGLMVADRLSAVALLLGSGVTPGPRGRAHVTRRLLRGAAATTALAGGSPSGVTRLLSLADATVRVPLGLPRLTDHALATVEREIGAFERVLTLGHARFLDAVRTLRGPEEVPPLLVRLRSEQGLPLGLLLSWCRQHDLALSLREVAELDLTLRAGGSNEADPS</sequence>
<organism evidence="1 2">
    <name type="scientific">Kitasatospora gansuensis</name>
    <dbReference type="NCBI Taxonomy" id="258050"/>
    <lineage>
        <taxon>Bacteria</taxon>
        <taxon>Bacillati</taxon>
        <taxon>Actinomycetota</taxon>
        <taxon>Actinomycetes</taxon>
        <taxon>Kitasatosporales</taxon>
        <taxon>Streptomycetaceae</taxon>
        <taxon>Kitasatospora</taxon>
    </lineage>
</organism>
<accession>A0A7W7WHS1</accession>
<protein>
    <submittedName>
        <fullName evidence="1">Alanyl-tRNA synthetase</fullName>
        <ecNumber evidence="1">6.1.1.7</ecNumber>
    </submittedName>
</protein>
<dbReference type="EMBL" id="JACHJR010000001">
    <property type="protein sequence ID" value="MBB4947491.1"/>
    <property type="molecule type" value="Genomic_DNA"/>
</dbReference>
<dbReference type="GO" id="GO:0005737">
    <property type="term" value="C:cytoplasm"/>
    <property type="evidence" value="ECO:0007669"/>
    <property type="project" value="InterPro"/>
</dbReference>
<dbReference type="AlphaFoldDB" id="A0A7W7WHS1"/>
<dbReference type="EC" id="6.1.1.7" evidence="1"/>
<gene>
    <name evidence="1" type="ORF">F4556_003026</name>
</gene>